<dbReference type="GO" id="GO:0004252">
    <property type="term" value="F:serine-type endopeptidase activity"/>
    <property type="evidence" value="ECO:0007669"/>
    <property type="project" value="TreeGrafter"/>
</dbReference>
<sequence length="661" mass="75393">MSIRYIFVTLFLIGSFNVSANNLAIEGYWDIQSVRSPLVSPDGKNVIFTKRYIDKKNDDYITELWIMDGNGSNKRFLLDGSNPKWSPDSLKIAFLKEDENEVPQIFVKHLKNQSESKITNFNDGVEDYAWSKDGDFFSFSSFNEYEKEWVIEIPGKDEGIDYNWTDDPTVVTSMHWRSDGVGELESGENHLYLVDSSGGSAIKISDWGLDYVDDLQWLNDFQILFTGNDSLDDLGTPWKQLSVFILNVKNKKLEKITNPKGVFSTPKASPDGNKIVFTGHPSKNYSSVASDIYVRDIARKKNELLTKNLSASPKNLFWLNTNEIVFDQDHRGSARVMRLNLLNKKLYEVIPSFKDQFYLSSTYQDSLYGVYINSNRPGEVGMISNSKLETLTQHNELILSQYELGITNEINYKSPDNMDIQGWYITPPNFDKSKKYPLILVIHGGPHAMYRPAFNYSWHQFASDGYVVLYTNPRGSTGYGSEFANIIDNDYPGAGDLSDLLAGVDHLTEKGFIDESKMYVQGCSGGGVLTAWVVGHDDRFAAAASLCPVTNWISMVGTTDIPAWTFEWFDKPFWEDPSNWLDRSPIMRTGYIKTPTLFMTGVLDIRTPMPQTEEMYVALKEAGVETALIRMNKEWHGTSSKPSNWFRTYGYLTEWYERFQK</sequence>
<dbReference type="Gene3D" id="2.120.10.30">
    <property type="entry name" value="TolB, C-terminal domain"/>
    <property type="match status" value="2"/>
</dbReference>
<gene>
    <name evidence="4" type="ORF">H2072_02285</name>
</gene>
<protein>
    <submittedName>
        <fullName evidence="4">S9 family peptidase</fullName>
    </submittedName>
</protein>
<keyword evidence="1" id="KW-0378">Hydrolase</keyword>
<evidence type="ECO:0000256" key="2">
    <source>
        <dbReference type="SAM" id="SignalP"/>
    </source>
</evidence>
<feature type="chain" id="PRO_5032306542" evidence="2">
    <location>
        <begin position="21"/>
        <end position="661"/>
    </location>
</feature>
<dbReference type="Pfam" id="PF00326">
    <property type="entry name" value="Peptidase_S9"/>
    <property type="match status" value="1"/>
</dbReference>
<evidence type="ECO:0000259" key="3">
    <source>
        <dbReference type="Pfam" id="PF00326"/>
    </source>
</evidence>
<dbReference type="InterPro" id="IPR001375">
    <property type="entry name" value="Peptidase_S9_cat"/>
</dbReference>
<comment type="caution">
    <text evidence="4">The sequence shown here is derived from an EMBL/GenBank/DDBJ whole genome shotgun (WGS) entry which is preliminary data.</text>
</comment>
<dbReference type="SUPFAM" id="SSF53474">
    <property type="entry name" value="alpha/beta-Hydrolases"/>
    <property type="match status" value="1"/>
</dbReference>
<dbReference type="EMBL" id="JACETL010000019">
    <property type="protein sequence ID" value="MBA4692558.1"/>
    <property type="molecule type" value="Genomic_DNA"/>
</dbReference>
<dbReference type="SUPFAM" id="SSF82171">
    <property type="entry name" value="DPP6 N-terminal domain-like"/>
    <property type="match status" value="1"/>
</dbReference>
<accession>A0A838XT85</accession>
<feature type="signal peptide" evidence="2">
    <location>
        <begin position="1"/>
        <end position="20"/>
    </location>
</feature>
<dbReference type="InterPro" id="IPR011042">
    <property type="entry name" value="6-blade_b-propeller_TolB-like"/>
</dbReference>
<dbReference type="AlphaFoldDB" id="A0A838XT85"/>
<dbReference type="PANTHER" id="PTHR42776">
    <property type="entry name" value="SERINE PEPTIDASE S9 FAMILY MEMBER"/>
    <property type="match status" value="1"/>
</dbReference>
<name>A0A838XT85_9GAMM</name>
<proteinExistence type="predicted"/>
<reference evidence="4 5" key="1">
    <citation type="submission" date="2020-06" db="EMBL/GenBank/DDBJ databases">
        <title>Dysbiosis in marine aquaculture revealed through microbiome analysis: reverse ecology for environmental sustainability.</title>
        <authorList>
            <person name="Haro-Moreno J.M."/>
            <person name="Coutinho F.H."/>
            <person name="Zaragoza-Solas A."/>
            <person name="Picazo A."/>
            <person name="Almagro-Moreno S."/>
            <person name="Lopez-Perez M."/>
        </authorList>
    </citation>
    <scope>NUCLEOTIDE SEQUENCE [LARGE SCALE GENOMIC DNA]</scope>
    <source>
        <strain evidence="4">MCMED-G41</strain>
    </source>
</reference>
<keyword evidence="2" id="KW-0732">Signal</keyword>
<dbReference type="InterPro" id="IPR029058">
    <property type="entry name" value="AB_hydrolase_fold"/>
</dbReference>
<evidence type="ECO:0000256" key="1">
    <source>
        <dbReference type="ARBA" id="ARBA00022801"/>
    </source>
</evidence>
<dbReference type="PANTHER" id="PTHR42776:SF27">
    <property type="entry name" value="DIPEPTIDYL PEPTIDASE FAMILY MEMBER 6"/>
    <property type="match status" value="1"/>
</dbReference>
<feature type="domain" description="Peptidase S9 prolyl oligopeptidase catalytic" evidence="3">
    <location>
        <begin position="454"/>
        <end position="658"/>
    </location>
</feature>
<dbReference type="Gene3D" id="3.40.50.1820">
    <property type="entry name" value="alpha/beta hydrolase"/>
    <property type="match status" value="1"/>
</dbReference>
<evidence type="ECO:0000313" key="5">
    <source>
        <dbReference type="Proteomes" id="UP000551848"/>
    </source>
</evidence>
<dbReference type="Proteomes" id="UP000551848">
    <property type="component" value="Unassembled WGS sequence"/>
</dbReference>
<dbReference type="GO" id="GO:0006508">
    <property type="term" value="P:proteolysis"/>
    <property type="evidence" value="ECO:0007669"/>
    <property type="project" value="InterPro"/>
</dbReference>
<organism evidence="4 5">
    <name type="scientific">SAR86 cluster bacterium</name>
    <dbReference type="NCBI Taxonomy" id="2030880"/>
    <lineage>
        <taxon>Bacteria</taxon>
        <taxon>Pseudomonadati</taxon>
        <taxon>Pseudomonadota</taxon>
        <taxon>Gammaproteobacteria</taxon>
        <taxon>SAR86 cluster</taxon>
    </lineage>
</organism>
<evidence type="ECO:0000313" key="4">
    <source>
        <dbReference type="EMBL" id="MBA4692558.1"/>
    </source>
</evidence>